<feature type="domain" description="Sdz-33 F-box" evidence="1">
    <location>
        <begin position="34"/>
        <end position="88"/>
    </location>
</feature>
<dbReference type="Proteomes" id="UP000095282">
    <property type="component" value="Unplaced"/>
</dbReference>
<organism evidence="2 3">
    <name type="scientific">Caenorhabditis tropicalis</name>
    <dbReference type="NCBI Taxonomy" id="1561998"/>
    <lineage>
        <taxon>Eukaryota</taxon>
        <taxon>Metazoa</taxon>
        <taxon>Ecdysozoa</taxon>
        <taxon>Nematoda</taxon>
        <taxon>Chromadorea</taxon>
        <taxon>Rhabditida</taxon>
        <taxon>Rhabditina</taxon>
        <taxon>Rhabditomorpha</taxon>
        <taxon>Rhabditoidea</taxon>
        <taxon>Rhabditidae</taxon>
        <taxon>Peloderinae</taxon>
        <taxon>Caenorhabditis</taxon>
    </lineage>
</organism>
<evidence type="ECO:0000259" key="1">
    <source>
        <dbReference type="Pfam" id="PF07735"/>
    </source>
</evidence>
<dbReference type="WBParaSite" id="Csp11.Scaffold629.g11753.t1">
    <property type="protein sequence ID" value="Csp11.Scaffold629.g11753.t1"/>
    <property type="gene ID" value="Csp11.Scaffold629.g11753"/>
</dbReference>
<dbReference type="Pfam" id="PF07735">
    <property type="entry name" value="FBA_2"/>
    <property type="match status" value="1"/>
</dbReference>
<evidence type="ECO:0000313" key="3">
    <source>
        <dbReference type="WBParaSite" id="Csp11.Scaffold629.g11753.t1"/>
    </source>
</evidence>
<dbReference type="PANTHER" id="PTHR21503:SF8">
    <property type="entry name" value="F-BOX ASSOCIATED DOMAIN-CONTAINING PROTEIN-RELATED"/>
    <property type="match status" value="1"/>
</dbReference>
<dbReference type="AlphaFoldDB" id="A0A1I7TTY4"/>
<protein>
    <submittedName>
        <fullName evidence="3">FBA_2 domain-containing protein</fullName>
    </submittedName>
</protein>
<dbReference type="eggNOG" id="ENOG502TKIQ">
    <property type="taxonomic scope" value="Eukaryota"/>
</dbReference>
<sequence>MNTFQRNISKLTNFLRSSEYDGVVHKRLNFEIEKEIHSDPCTWFNIEFLLSMDTVEIYAYRSNFSAEDLNIFLRSWQEGKTNQKLKEILLTTCSDINLKEVLKGCGGELMDPRTTKHKFQYLVGDPSTDVWICGGIHIKGKNGRIAVIEGNCSIEEDVSRTQIEEYLERVEDWNSENKTWFKEIFNIFIF</sequence>
<evidence type="ECO:0000313" key="2">
    <source>
        <dbReference type="Proteomes" id="UP000095282"/>
    </source>
</evidence>
<proteinExistence type="predicted"/>
<dbReference type="PANTHER" id="PTHR21503">
    <property type="entry name" value="F-BOX-CONTAINING HYPOTHETICAL PROTEIN C.ELEGANS"/>
    <property type="match status" value="1"/>
</dbReference>
<accession>A0A1I7TTY4</accession>
<name>A0A1I7TTY4_9PELO</name>
<keyword evidence="2" id="KW-1185">Reference proteome</keyword>
<reference evidence="3" key="1">
    <citation type="submission" date="2016-11" db="UniProtKB">
        <authorList>
            <consortium name="WormBaseParasite"/>
        </authorList>
    </citation>
    <scope>IDENTIFICATION</scope>
</reference>
<dbReference type="InterPro" id="IPR012885">
    <property type="entry name" value="F-box_Sdz-33"/>
</dbReference>